<dbReference type="EMBL" id="BMAT01004532">
    <property type="protein sequence ID" value="GFR75178.1"/>
    <property type="molecule type" value="Genomic_DNA"/>
</dbReference>
<dbReference type="Proteomes" id="UP000762676">
    <property type="component" value="Unassembled WGS sequence"/>
</dbReference>
<accession>A0AAV4FPE6</accession>
<comment type="caution">
    <text evidence="1">The sequence shown here is derived from an EMBL/GenBank/DDBJ whole genome shotgun (WGS) entry which is preliminary data.</text>
</comment>
<evidence type="ECO:0000313" key="2">
    <source>
        <dbReference type="Proteomes" id="UP000762676"/>
    </source>
</evidence>
<keyword evidence="2" id="KW-1185">Reference proteome</keyword>
<name>A0AAV4FPE6_9GAST</name>
<dbReference type="AlphaFoldDB" id="A0AAV4FPE6"/>
<sequence>MMVFIGSGKPFCSAGAHETTCALLASLVGLLFCRGLRGFVYFPNLATVVEVNVVSDTQYSLMLLSLKRLNVPKIDELAWSKINHQHLRAEPQITFGVSFLAEDCRV</sequence>
<reference evidence="1 2" key="1">
    <citation type="journal article" date="2021" name="Elife">
        <title>Chloroplast acquisition without the gene transfer in kleptoplastic sea slugs, Plakobranchus ocellatus.</title>
        <authorList>
            <person name="Maeda T."/>
            <person name="Takahashi S."/>
            <person name="Yoshida T."/>
            <person name="Shimamura S."/>
            <person name="Takaki Y."/>
            <person name="Nagai Y."/>
            <person name="Toyoda A."/>
            <person name="Suzuki Y."/>
            <person name="Arimoto A."/>
            <person name="Ishii H."/>
            <person name="Satoh N."/>
            <person name="Nishiyama T."/>
            <person name="Hasebe M."/>
            <person name="Maruyama T."/>
            <person name="Minagawa J."/>
            <person name="Obokata J."/>
            <person name="Shigenobu S."/>
        </authorList>
    </citation>
    <scope>NUCLEOTIDE SEQUENCE [LARGE SCALE GENOMIC DNA]</scope>
</reference>
<gene>
    <name evidence="1" type="ORF">ElyMa_002181200</name>
</gene>
<proteinExistence type="predicted"/>
<evidence type="ECO:0000313" key="1">
    <source>
        <dbReference type="EMBL" id="GFR75178.1"/>
    </source>
</evidence>
<organism evidence="1 2">
    <name type="scientific">Elysia marginata</name>
    <dbReference type="NCBI Taxonomy" id="1093978"/>
    <lineage>
        <taxon>Eukaryota</taxon>
        <taxon>Metazoa</taxon>
        <taxon>Spiralia</taxon>
        <taxon>Lophotrochozoa</taxon>
        <taxon>Mollusca</taxon>
        <taxon>Gastropoda</taxon>
        <taxon>Heterobranchia</taxon>
        <taxon>Euthyneura</taxon>
        <taxon>Panpulmonata</taxon>
        <taxon>Sacoglossa</taxon>
        <taxon>Placobranchoidea</taxon>
        <taxon>Plakobranchidae</taxon>
        <taxon>Elysia</taxon>
    </lineage>
</organism>
<protein>
    <submittedName>
        <fullName evidence="1">Uncharacterized protein</fullName>
    </submittedName>
</protein>